<reference evidence="1 2" key="1">
    <citation type="submission" date="2020-07" db="EMBL/GenBank/DDBJ databases">
        <title>Sequencing the genomes of 1000 actinobacteria strains.</title>
        <authorList>
            <person name="Klenk H.-P."/>
        </authorList>
    </citation>
    <scope>NUCLEOTIDE SEQUENCE [LARGE SCALE GENOMIC DNA]</scope>
    <source>
        <strain evidence="1 2">DSM 103164</strain>
    </source>
</reference>
<dbReference type="AlphaFoldDB" id="A0A7Z0DBU2"/>
<dbReference type="PANTHER" id="PTHR36439">
    <property type="entry name" value="BLL4334 PROTEIN"/>
    <property type="match status" value="1"/>
</dbReference>
<keyword evidence="2" id="KW-1185">Reference proteome</keyword>
<gene>
    <name evidence="1" type="ORF">GGQ54_003153</name>
</gene>
<dbReference type="EMBL" id="JACBZS010000001">
    <property type="protein sequence ID" value="NYI72593.1"/>
    <property type="molecule type" value="Genomic_DNA"/>
</dbReference>
<dbReference type="Gene3D" id="3.30.70.1280">
    <property type="entry name" value="SP0830-like domains"/>
    <property type="match status" value="1"/>
</dbReference>
<organism evidence="1 2">
    <name type="scientific">Naumannella cuiyingiana</name>
    <dbReference type="NCBI Taxonomy" id="1347891"/>
    <lineage>
        <taxon>Bacteria</taxon>
        <taxon>Bacillati</taxon>
        <taxon>Actinomycetota</taxon>
        <taxon>Actinomycetes</taxon>
        <taxon>Propionibacteriales</taxon>
        <taxon>Propionibacteriaceae</taxon>
        <taxon>Naumannella</taxon>
    </lineage>
</organism>
<dbReference type="Proteomes" id="UP000527616">
    <property type="component" value="Unassembled WGS sequence"/>
</dbReference>
<sequence length="173" mass="18820">MAGRTYAALLRGVSPMNAPSAALREAFAAAGFADVRTVIASGNVVFTAGTRLSPATIRRRAEDALEERLGRRFLTILRPIEALRGLLAADPWQQWPVPDGAKRVVTFFLAEPETVPELPLARAGATLYAVRGAEAYCAYVPSARGGEFMGVIERTFGKDITTRTWDTVRRIAR</sequence>
<protein>
    <submittedName>
        <fullName evidence="1">Uncharacterized protein (DUF1697 family)</fullName>
    </submittedName>
</protein>
<dbReference type="SUPFAM" id="SSF160379">
    <property type="entry name" value="SP0830-like"/>
    <property type="match status" value="1"/>
</dbReference>
<evidence type="ECO:0000313" key="2">
    <source>
        <dbReference type="Proteomes" id="UP000527616"/>
    </source>
</evidence>
<accession>A0A7Z0DBU2</accession>
<dbReference type="PANTHER" id="PTHR36439:SF1">
    <property type="entry name" value="DUF1697 DOMAIN-CONTAINING PROTEIN"/>
    <property type="match status" value="1"/>
</dbReference>
<dbReference type="InterPro" id="IPR012545">
    <property type="entry name" value="DUF1697"/>
</dbReference>
<proteinExistence type="predicted"/>
<evidence type="ECO:0000313" key="1">
    <source>
        <dbReference type="EMBL" id="NYI72593.1"/>
    </source>
</evidence>
<dbReference type="Pfam" id="PF08002">
    <property type="entry name" value="DUF1697"/>
    <property type="match status" value="1"/>
</dbReference>
<dbReference type="PIRSF" id="PIRSF008502">
    <property type="entry name" value="UCP008502"/>
    <property type="match status" value="1"/>
</dbReference>
<dbReference type="RefSeq" id="WP_179446233.1">
    <property type="nucleotide sequence ID" value="NZ_JACBZS010000001.1"/>
</dbReference>
<name>A0A7Z0DBU2_9ACTN</name>
<comment type="caution">
    <text evidence="1">The sequence shown here is derived from an EMBL/GenBank/DDBJ whole genome shotgun (WGS) entry which is preliminary data.</text>
</comment>